<gene>
    <name evidence="1" type="ORF">PRV_02495</name>
</gene>
<keyword evidence="2" id="KW-1185">Reference proteome</keyword>
<dbReference type="EMBL" id="CP006771">
    <property type="protein sequence ID" value="AGX89235.1"/>
    <property type="molecule type" value="Genomic_DNA"/>
</dbReference>
<name>U5ND21_9MOLU</name>
<evidence type="ECO:0000313" key="2">
    <source>
        <dbReference type="Proteomes" id="UP000017119"/>
    </source>
</evidence>
<dbReference type="AlphaFoldDB" id="U5ND21"/>
<sequence length="68" mass="7782">MSLNSCIFRYSNALFKVNVVFFGAPKGGPTALKCLEFLKTLFKTSLLNFYFEINCSPLKFNFPRKGDF</sequence>
<protein>
    <submittedName>
        <fullName evidence="1">Uncharacterized protein</fullName>
    </submittedName>
</protein>
<evidence type="ECO:0000313" key="1">
    <source>
        <dbReference type="EMBL" id="AGX89235.1"/>
    </source>
</evidence>
<dbReference type="HOGENOM" id="CLU_2789496_0_0_14"/>
<accession>U5ND21</accession>
<reference evidence="1 2" key="1">
    <citation type="journal article" date="2013" name="Genome Announc.">
        <title>Genome Sequence of Mycoplasma parvum (Formerly Eperythrozoon parvum), a Diminutive Hemoplasma of the Pig.</title>
        <authorList>
            <person name="do Nascimento N.C."/>
            <person name="Dos Santos A.P."/>
            <person name="Chu Y."/>
            <person name="Guimaraes A.M."/>
            <person name="Pagliaro A."/>
            <person name="Messick J.B."/>
        </authorList>
    </citation>
    <scope>NUCLEOTIDE SEQUENCE [LARGE SCALE GENOMIC DNA]</scope>
    <source>
        <strain evidence="1 2">Indiana</strain>
    </source>
</reference>
<dbReference type="KEGG" id="mpv:PRV_02495"/>
<dbReference type="PATRIC" id="fig|1403316.3.peg.467"/>
<proteinExistence type="predicted"/>
<dbReference type="Proteomes" id="UP000017119">
    <property type="component" value="Chromosome"/>
</dbReference>
<organism evidence="1 2">
    <name type="scientific">Mycoplasma parvum str. Indiana</name>
    <dbReference type="NCBI Taxonomy" id="1403316"/>
    <lineage>
        <taxon>Bacteria</taxon>
        <taxon>Bacillati</taxon>
        <taxon>Mycoplasmatota</taxon>
        <taxon>Mollicutes</taxon>
        <taxon>Mycoplasmataceae</taxon>
        <taxon>Mycoplasma</taxon>
    </lineage>
</organism>